<evidence type="ECO:0000256" key="4">
    <source>
        <dbReference type="ARBA" id="ARBA00022692"/>
    </source>
</evidence>
<dbReference type="Proteomes" id="UP000034682">
    <property type="component" value="Unassembled WGS sequence"/>
</dbReference>
<organism evidence="8 9">
    <name type="scientific">Candidatus Giovannonibacteria bacterium GW2011_GWB1_47_6b</name>
    <dbReference type="NCBI Taxonomy" id="1618655"/>
    <lineage>
        <taxon>Bacteria</taxon>
        <taxon>Candidatus Giovannoniibacteriota</taxon>
    </lineage>
</organism>
<feature type="transmembrane region" description="Helical" evidence="7">
    <location>
        <begin position="12"/>
        <end position="30"/>
    </location>
</feature>
<dbReference type="Pfam" id="PF07681">
    <property type="entry name" value="DoxX"/>
    <property type="match status" value="1"/>
</dbReference>
<dbReference type="InterPro" id="IPR032808">
    <property type="entry name" value="DoxX"/>
</dbReference>
<dbReference type="PANTHER" id="PTHR33452">
    <property type="entry name" value="OXIDOREDUCTASE CATD-RELATED"/>
    <property type="match status" value="1"/>
</dbReference>
<keyword evidence="6 7" id="KW-0472">Membrane</keyword>
<reference evidence="8 9" key="1">
    <citation type="journal article" date="2015" name="Nature">
        <title>rRNA introns, odd ribosomes, and small enigmatic genomes across a large radiation of phyla.</title>
        <authorList>
            <person name="Brown C.T."/>
            <person name="Hug L.A."/>
            <person name="Thomas B.C."/>
            <person name="Sharon I."/>
            <person name="Castelle C.J."/>
            <person name="Singh A."/>
            <person name="Wilkins M.J."/>
            <person name="Williams K.H."/>
            <person name="Banfield J.F."/>
        </authorList>
    </citation>
    <scope>NUCLEOTIDE SEQUENCE [LARGE SCALE GENOMIC DNA]</scope>
</reference>
<dbReference type="GO" id="GO:0005886">
    <property type="term" value="C:plasma membrane"/>
    <property type="evidence" value="ECO:0007669"/>
    <property type="project" value="UniProtKB-SubCell"/>
</dbReference>
<evidence type="ECO:0000256" key="2">
    <source>
        <dbReference type="ARBA" id="ARBA00006679"/>
    </source>
</evidence>
<sequence>MGFENRIIPSELALWVLRIVFGAIFLVHGWPKLKGLRATAENFEMMGFRPGKFWGTFIAFLEVFGGLAIILGIYTETLATLFAIEMAVATIWKMKRGQKFVGGIELDLILFASGLILSAFSSSIYSFGGY</sequence>
<evidence type="ECO:0000256" key="7">
    <source>
        <dbReference type="SAM" id="Phobius"/>
    </source>
</evidence>
<name>A0A0G1T229_9BACT</name>
<keyword evidence="4 7" id="KW-0812">Transmembrane</keyword>
<comment type="subcellular location">
    <subcellularLocation>
        <location evidence="1">Cell membrane</location>
        <topology evidence="1">Multi-pass membrane protein</topology>
    </subcellularLocation>
</comment>
<feature type="transmembrane region" description="Helical" evidence="7">
    <location>
        <begin position="106"/>
        <end position="127"/>
    </location>
</feature>
<feature type="transmembrane region" description="Helical" evidence="7">
    <location>
        <begin position="51"/>
        <end position="71"/>
    </location>
</feature>
<dbReference type="PANTHER" id="PTHR33452:SF1">
    <property type="entry name" value="INNER MEMBRANE PROTEIN YPHA-RELATED"/>
    <property type="match status" value="1"/>
</dbReference>
<dbReference type="EMBL" id="LCOK01000042">
    <property type="protein sequence ID" value="KKU75814.1"/>
    <property type="molecule type" value="Genomic_DNA"/>
</dbReference>
<evidence type="ECO:0008006" key="10">
    <source>
        <dbReference type="Google" id="ProtNLM"/>
    </source>
</evidence>
<keyword evidence="3" id="KW-1003">Cell membrane</keyword>
<comment type="similarity">
    <text evidence="2">Belongs to the DoxX family.</text>
</comment>
<proteinExistence type="inferred from homology"/>
<dbReference type="InterPro" id="IPR051907">
    <property type="entry name" value="DoxX-like_oxidoreductase"/>
</dbReference>
<comment type="caution">
    <text evidence="8">The sequence shown here is derived from an EMBL/GenBank/DDBJ whole genome shotgun (WGS) entry which is preliminary data.</text>
</comment>
<dbReference type="AlphaFoldDB" id="A0A0G1T229"/>
<evidence type="ECO:0000256" key="1">
    <source>
        <dbReference type="ARBA" id="ARBA00004651"/>
    </source>
</evidence>
<evidence type="ECO:0000313" key="8">
    <source>
        <dbReference type="EMBL" id="KKU75814.1"/>
    </source>
</evidence>
<evidence type="ECO:0000256" key="6">
    <source>
        <dbReference type="ARBA" id="ARBA00023136"/>
    </source>
</evidence>
<gene>
    <name evidence="8" type="ORF">UY02_C0042G0002</name>
</gene>
<evidence type="ECO:0000256" key="3">
    <source>
        <dbReference type="ARBA" id="ARBA00022475"/>
    </source>
</evidence>
<evidence type="ECO:0000313" key="9">
    <source>
        <dbReference type="Proteomes" id="UP000034682"/>
    </source>
</evidence>
<accession>A0A0G1T229</accession>
<keyword evidence="5 7" id="KW-1133">Transmembrane helix</keyword>
<protein>
    <recommendedName>
        <fullName evidence="10">DoxX family protein</fullName>
    </recommendedName>
</protein>
<evidence type="ECO:0000256" key="5">
    <source>
        <dbReference type="ARBA" id="ARBA00022989"/>
    </source>
</evidence>